<sequence>MSAGDFGHCISYLYELFGFIMVGGAFGGNRGLRPVPPEKGIFPLDHMHLCDLEKKEYLSCLKSSGHTSEKCRHLSKKYLQCRMEKLLKAKISPPKPQLLLLSLALAALGNNNDPFPQFVCTEKVRIHPFTAVKEKKATWWSSVTPIISPWEAAVTPFPQKPC</sequence>
<organism evidence="3 4">
    <name type="scientific">Quercus lobata</name>
    <name type="common">Valley oak</name>
    <dbReference type="NCBI Taxonomy" id="97700"/>
    <lineage>
        <taxon>Eukaryota</taxon>
        <taxon>Viridiplantae</taxon>
        <taxon>Streptophyta</taxon>
        <taxon>Embryophyta</taxon>
        <taxon>Tracheophyta</taxon>
        <taxon>Spermatophyta</taxon>
        <taxon>Magnoliopsida</taxon>
        <taxon>eudicotyledons</taxon>
        <taxon>Gunneridae</taxon>
        <taxon>Pentapetalae</taxon>
        <taxon>rosids</taxon>
        <taxon>fabids</taxon>
        <taxon>Fagales</taxon>
        <taxon>Fagaceae</taxon>
        <taxon>Quercus</taxon>
    </lineage>
</organism>
<dbReference type="Gramene" id="QL05p020889:mrna">
    <property type="protein sequence ID" value="QL05p020889:mrna"/>
    <property type="gene ID" value="QL05p020889"/>
</dbReference>
<keyword evidence="1" id="KW-1015">Disulfide bond</keyword>
<proteinExistence type="predicted"/>
<evidence type="ECO:0000313" key="3">
    <source>
        <dbReference type="EnsemblPlants" id="QL05p020889:mrna"/>
    </source>
</evidence>
<dbReference type="FunCoup" id="A0A7N2R4G7">
    <property type="interactions" value="1838"/>
</dbReference>
<dbReference type="PANTHER" id="PTHR47565">
    <property type="entry name" value="CYTOCHROME C OXIDASE 19-1"/>
    <property type="match status" value="1"/>
</dbReference>
<feature type="domain" description="CHCH" evidence="2">
    <location>
        <begin position="50"/>
        <end position="84"/>
    </location>
</feature>
<name>A0A7N2R4G7_QUELO</name>
<evidence type="ECO:0000259" key="2">
    <source>
        <dbReference type="Pfam" id="PF06747"/>
    </source>
</evidence>
<keyword evidence="4" id="KW-1185">Reference proteome</keyword>
<protein>
    <recommendedName>
        <fullName evidence="2">CHCH domain-containing protein</fullName>
    </recommendedName>
</protein>
<dbReference type="PANTHER" id="PTHR47565:SF2">
    <property type="entry name" value="CYTOCHROME C OXIDASE 19-1"/>
    <property type="match status" value="1"/>
</dbReference>
<dbReference type="EnsemblPlants" id="QL05p020889:mrna">
    <property type="protein sequence ID" value="QL05p020889:mrna"/>
    <property type="gene ID" value="QL05p020889"/>
</dbReference>
<reference evidence="3" key="2">
    <citation type="submission" date="2021-01" db="UniProtKB">
        <authorList>
            <consortium name="EnsemblPlants"/>
        </authorList>
    </citation>
    <scope>IDENTIFICATION</scope>
</reference>
<dbReference type="Proteomes" id="UP000594261">
    <property type="component" value="Chromosome 5"/>
</dbReference>
<dbReference type="InterPro" id="IPR010625">
    <property type="entry name" value="CHCH"/>
</dbReference>
<dbReference type="AlphaFoldDB" id="A0A7N2R4G7"/>
<evidence type="ECO:0000256" key="1">
    <source>
        <dbReference type="ARBA" id="ARBA00023157"/>
    </source>
</evidence>
<reference evidence="3 4" key="1">
    <citation type="journal article" date="2016" name="G3 (Bethesda)">
        <title>First Draft Assembly and Annotation of the Genome of a California Endemic Oak Quercus lobata Nee (Fagaceae).</title>
        <authorList>
            <person name="Sork V.L."/>
            <person name="Fitz-Gibbon S.T."/>
            <person name="Puiu D."/>
            <person name="Crepeau M."/>
            <person name="Gugger P.F."/>
            <person name="Sherman R."/>
            <person name="Stevens K."/>
            <person name="Langley C.H."/>
            <person name="Pellegrini M."/>
            <person name="Salzberg S.L."/>
        </authorList>
    </citation>
    <scope>NUCLEOTIDE SEQUENCE [LARGE SCALE GENOMIC DNA]</scope>
    <source>
        <strain evidence="3 4">cv. SW786</strain>
    </source>
</reference>
<dbReference type="EMBL" id="LRBV02000005">
    <property type="status" value="NOT_ANNOTATED_CDS"/>
    <property type="molecule type" value="Genomic_DNA"/>
</dbReference>
<dbReference type="InParanoid" id="A0A7N2R4G7"/>
<dbReference type="Pfam" id="PF06747">
    <property type="entry name" value="CHCH"/>
    <property type="match status" value="1"/>
</dbReference>
<dbReference type="PROSITE" id="PS51808">
    <property type="entry name" value="CHCH"/>
    <property type="match status" value="1"/>
</dbReference>
<evidence type="ECO:0000313" key="4">
    <source>
        <dbReference type="Proteomes" id="UP000594261"/>
    </source>
</evidence>
<accession>A0A7N2R4G7</accession>